<dbReference type="PANTHER" id="PTHR12480">
    <property type="entry name" value="ARGININE DEMETHYLASE AND LYSYL-HYDROXYLASE JMJD"/>
    <property type="match status" value="1"/>
</dbReference>
<keyword evidence="4" id="KW-1185">Reference proteome</keyword>
<dbReference type="PROSITE" id="PS51184">
    <property type="entry name" value="JMJC"/>
    <property type="match status" value="1"/>
</dbReference>
<feature type="region of interest" description="Disordered" evidence="1">
    <location>
        <begin position="116"/>
        <end position="154"/>
    </location>
</feature>
<protein>
    <recommendedName>
        <fullName evidence="2">JmjC domain-containing protein</fullName>
    </recommendedName>
</protein>
<organism evidence="3 4">
    <name type="scientific">Pycnococcus provasolii</name>
    <dbReference type="NCBI Taxonomy" id="41880"/>
    <lineage>
        <taxon>Eukaryota</taxon>
        <taxon>Viridiplantae</taxon>
        <taxon>Chlorophyta</taxon>
        <taxon>Pseudoscourfieldiophyceae</taxon>
        <taxon>Pseudoscourfieldiales</taxon>
        <taxon>Pycnococcaceae</taxon>
        <taxon>Pycnococcus</taxon>
    </lineage>
</organism>
<evidence type="ECO:0000256" key="1">
    <source>
        <dbReference type="SAM" id="MobiDB-lite"/>
    </source>
</evidence>
<evidence type="ECO:0000259" key="2">
    <source>
        <dbReference type="PROSITE" id="PS51184"/>
    </source>
</evidence>
<evidence type="ECO:0000313" key="4">
    <source>
        <dbReference type="Proteomes" id="UP000660262"/>
    </source>
</evidence>
<proteinExistence type="predicted"/>
<feature type="region of interest" description="Disordered" evidence="1">
    <location>
        <begin position="32"/>
        <end position="71"/>
    </location>
</feature>
<dbReference type="Proteomes" id="UP000660262">
    <property type="component" value="Unassembled WGS sequence"/>
</dbReference>
<gene>
    <name evidence="3" type="ORF">PPROV_000154500</name>
</gene>
<dbReference type="AlphaFoldDB" id="A0A830HA33"/>
<reference evidence="3" key="1">
    <citation type="submission" date="2020-10" db="EMBL/GenBank/DDBJ databases">
        <title>Unveiling of a novel bifunctional photoreceptor, Dualchrome1, isolated from a cosmopolitan green alga.</title>
        <authorList>
            <person name="Suzuki S."/>
            <person name="Kawachi M."/>
        </authorList>
    </citation>
    <scope>NUCLEOTIDE SEQUENCE</scope>
    <source>
        <strain evidence="3">NIES 2893</strain>
    </source>
</reference>
<name>A0A830HA33_9CHLO</name>
<feature type="domain" description="JmjC" evidence="2">
    <location>
        <begin position="280"/>
        <end position="439"/>
    </location>
</feature>
<dbReference type="GO" id="GO:0005737">
    <property type="term" value="C:cytoplasm"/>
    <property type="evidence" value="ECO:0007669"/>
    <property type="project" value="TreeGrafter"/>
</dbReference>
<dbReference type="OrthoDB" id="424465at2759"/>
<dbReference type="SUPFAM" id="SSF51197">
    <property type="entry name" value="Clavaminate synthase-like"/>
    <property type="match status" value="1"/>
</dbReference>
<sequence length="439" mass="48076">MSTYLALSQHVVPAAVAIVSYCTERLEVLHESSSSLRSRPSRKPRLSRQPPLVGDNVVSHDEPDIGTPPTSLIPRQCLRNFQGVRAPEQLKVVARCAGLSCTRTAASAVSGRRLKVPSEAASNDQRGLSAAAGHARESTANLATASPTAGPPPQSFLIRFMDDEELHRQHFRRTFDVAAYAASAGLLRNDGVPRIDACDSRIGEYLKNHQPCTIQGVDETWSTRTLWTAQALSDMDTIDGGARARMNVQLAQTHTTLAGGVERHKVTLGWFLSEYCAVQCDDVPLYVFDPQPAPLLLKDCCGAAPPFFPDDWHADLADSLLRPSFRWFSIGPCRSGLPWHCDPAMTSAWNYVASGRKLWMLYPPGCTPPALTHEPDGASSVTSYQKPGGALRWILEVLPWEDAVAYRIGELLSRLQPMPNGATIDVRDECAERWILTAV</sequence>
<accession>A0A830HA33</accession>
<dbReference type="InterPro" id="IPR003347">
    <property type="entry name" value="JmjC_dom"/>
</dbReference>
<dbReference type="InterPro" id="IPR050910">
    <property type="entry name" value="JMJD6_ArgDemeth/LysHydrox"/>
</dbReference>
<dbReference type="EMBL" id="BNJQ01000004">
    <property type="protein sequence ID" value="GHP02790.1"/>
    <property type="molecule type" value="Genomic_DNA"/>
</dbReference>
<feature type="compositionally biased region" description="Polar residues" evidence="1">
    <location>
        <begin position="138"/>
        <end position="147"/>
    </location>
</feature>
<evidence type="ECO:0000313" key="3">
    <source>
        <dbReference type="EMBL" id="GHP02790.1"/>
    </source>
</evidence>
<dbReference type="PANTHER" id="PTHR12480:SF35">
    <property type="entry name" value="TRANSCRIPTION FACTOR JUMONJI, JMJC DOMAIN-CONTAINING PROTEIN"/>
    <property type="match status" value="1"/>
</dbReference>
<comment type="caution">
    <text evidence="3">The sequence shown here is derived from an EMBL/GenBank/DDBJ whole genome shotgun (WGS) entry which is preliminary data.</text>
</comment>
<dbReference type="Gene3D" id="2.60.120.650">
    <property type="entry name" value="Cupin"/>
    <property type="match status" value="1"/>
</dbReference>